<dbReference type="AlphaFoldDB" id="A0A3D9KJU7"/>
<organism evidence="1 2">
    <name type="scientific">Cohnella phaseoli</name>
    <dbReference type="NCBI Taxonomy" id="456490"/>
    <lineage>
        <taxon>Bacteria</taxon>
        <taxon>Bacillati</taxon>
        <taxon>Bacillota</taxon>
        <taxon>Bacilli</taxon>
        <taxon>Bacillales</taxon>
        <taxon>Paenibacillaceae</taxon>
        <taxon>Cohnella</taxon>
    </lineage>
</organism>
<gene>
    <name evidence="1" type="ORF">DFP98_103415</name>
</gene>
<reference evidence="1 2" key="1">
    <citation type="submission" date="2018-07" db="EMBL/GenBank/DDBJ databases">
        <title>Genomic Encyclopedia of Type Strains, Phase III (KMG-III): the genomes of soil and plant-associated and newly described type strains.</title>
        <authorList>
            <person name="Whitman W."/>
        </authorList>
    </citation>
    <scope>NUCLEOTIDE SEQUENCE [LARGE SCALE GENOMIC DNA]</scope>
    <source>
        <strain evidence="1 2">CECT 7287</strain>
    </source>
</reference>
<comment type="caution">
    <text evidence="1">The sequence shown here is derived from an EMBL/GenBank/DDBJ whole genome shotgun (WGS) entry which is preliminary data.</text>
</comment>
<sequence length="109" mass="12725">MIDQRKSACIFWRLPHTVLKLPYHRFTIRISGSYSIGRRYMHDNILYRSSFRTTFLLMGQPLSSSSLAVQHREQLPLLFLVRHSAVVGYLERLCITNARGGLLAIMRFK</sequence>
<evidence type="ECO:0000313" key="1">
    <source>
        <dbReference type="EMBL" id="RED86560.1"/>
    </source>
</evidence>
<protein>
    <submittedName>
        <fullName evidence="1">Uncharacterized protein</fullName>
    </submittedName>
</protein>
<evidence type="ECO:0000313" key="2">
    <source>
        <dbReference type="Proteomes" id="UP000256977"/>
    </source>
</evidence>
<name>A0A3D9KJU7_9BACL</name>
<proteinExistence type="predicted"/>
<keyword evidence="2" id="KW-1185">Reference proteome</keyword>
<dbReference type="EMBL" id="QRDZ01000003">
    <property type="protein sequence ID" value="RED86560.1"/>
    <property type="molecule type" value="Genomic_DNA"/>
</dbReference>
<accession>A0A3D9KJU7</accession>
<dbReference type="Proteomes" id="UP000256977">
    <property type="component" value="Unassembled WGS sequence"/>
</dbReference>